<protein>
    <submittedName>
        <fullName evidence="1">Uncharacterized protein</fullName>
    </submittedName>
</protein>
<dbReference type="WBParaSite" id="MCU_014028-RA">
    <property type="protein sequence ID" value="MCU_014028-RA"/>
    <property type="gene ID" value="MCU_014028"/>
</dbReference>
<reference evidence="1" key="1">
    <citation type="submission" date="2019-11" db="UniProtKB">
        <authorList>
            <consortium name="WormBaseParasite"/>
        </authorList>
    </citation>
    <scope>IDENTIFICATION</scope>
</reference>
<proteinExistence type="predicted"/>
<evidence type="ECO:0000313" key="1">
    <source>
        <dbReference type="WBParaSite" id="MCU_014028-RA"/>
    </source>
</evidence>
<sequence length="41" mass="4752">MPYYIRRMNPSRSSQTYSAFCSVCLPELCSSCCSWINCLYS</sequence>
<accession>A0A5K3G1M4</accession>
<name>A0A5K3G1M4_MESCO</name>
<organism evidence="1">
    <name type="scientific">Mesocestoides corti</name>
    <name type="common">Flatworm</name>
    <dbReference type="NCBI Taxonomy" id="53468"/>
    <lineage>
        <taxon>Eukaryota</taxon>
        <taxon>Metazoa</taxon>
        <taxon>Spiralia</taxon>
        <taxon>Lophotrochozoa</taxon>
        <taxon>Platyhelminthes</taxon>
        <taxon>Cestoda</taxon>
        <taxon>Eucestoda</taxon>
        <taxon>Cyclophyllidea</taxon>
        <taxon>Mesocestoididae</taxon>
        <taxon>Mesocestoides</taxon>
    </lineage>
</organism>
<dbReference type="AlphaFoldDB" id="A0A5K3G1M4"/>